<evidence type="ECO:0000313" key="3">
    <source>
        <dbReference type="Proteomes" id="UP001220022"/>
    </source>
</evidence>
<organism evidence="2 3">
    <name type="scientific">Streptantibioticus ferralitis</name>
    <dbReference type="NCBI Taxonomy" id="236510"/>
    <lineage>
        <taxon>Bacteria</taxon>
        <taxon>Bacillati</taxon>
        <taxon>Actinomycetota</taxon>
        <taxon>Actinomycetes</taxon>
        <taxon>Kitasatosporales</taxon>
        <taxon>Streptomycetaceae</taxon>
        <taxon>Streptantibioticus</taxon>
    </lineage>
</organism>
<dbReference type="Proteomes" id="UP001220022">
    <property type="component" value="Unassembled WGS sequence"/>
</dbReference>
<dbReference type="Pfam" id="PF04149">
    <property type="entry name" value="DUF397"/>
    <property type="match status" value="1"/>
</dbReference>
<evidence type="ECO:0000313" key="2">
    <source>
        <dbReference type="EMBL" id="MDF2255349.1"/>
    </source>
</evidence>
<protein>
    <submittedName>
        <fullName evidence="2">DUF397 domain-containing protein</fullName>
    </submittedName>
</protein>
<feature type="domain" description="DUF397" evidence="1">
    <location>
        <begin position="9"/>
        <end position="61"/>
    </location>
</feature>
<gene>
    <name evidence="2" type="ORF">P2L57_06300</name>
</gene>
<proteinExistence type="predicted"/>
<dbReference type="InterPro" id="IPR007278">
    <property type="entry name" value="DUF397"/>
</dbReference>
<dbReference type="EMBL" id="JARHTQ010000003">
    <property type="protein sequence ID" value="MDF2255349.1"/>
    <property type="molecule type" value="Genomic_DNA"/>
</dbReference>
<comment type="caution">
    <text evidence="2">The sequence shown here is derived from an EMBL/GenBank/DDBJ whole genome shotgun (WGS) entry which is preliminary data.</text>
</comment>
<evidence type="ECO:0000259" key="1">
    <source>
        <dbReference type="Pfam" id="PF04149"/>
    </source>
</evidence>
<keyword evidence="3" id="KW-1185">Reference proteome</keyword>
<name>A0ABT5YUS2_9ACTN</name>
<sequence length="66" mass="7126">MNKVNFSEAVWRKSSYSSGNGQCVETASLGEVVAARDSKDPHGTALTFSAEEWAAFINAVKAERFA</sequence>
<accession>A0ABT5YUS2</accession>
<dbReference type="RefSeq" id="WP_275809602.1">
    <property type="nucleotide sequence ID" value="NZ_BAAANM010000011.1"/>
</dbReference>
<reference evidence="2 3" key="1">
    <citation type="submission" date="2023-03" db="EMBL/GenBank/DDBJ databases">
        <title>Draft genome sequence of type strain Streptomyces ferralitis JCM 14344.</title>
        <authorList>
            <person name="Klaysubun C."/>
            <person name="Duangmal K."/>
        </authorList>
    </citation>
    <scope>NUCLEOTIDE SEQUENCE [LARGE SCALE GENOMIC DNA]</scope>
    <source>
        <strain evidence="2 3">JCM 14344</strain>
    </source>
</reference>